<evidence type="ECO:0000313" key="2">
    <source>
        <dbReference type="EMBL" id="SEA58952.1"/>
    </source>
</evidence>
<accession>A0A1H4CFV5</accession>
<dbReference type="SUPFAM" id="SSF160631">
    <property type="entry name" value="SMI1/KNR4-like"/>
    <property type="match status" value="1"/>
</dbReference>
<dbReference type="Gene3D" id="3.40.1580.10">
    <property type="entry name" value="SMI1/KNR4-like"/>
    <property type="match status" value="1"/>
</dbReference>
<proteinExistence type="predicted"/>
<dbReference type="Proteomes" id="UP000199656">
    <property type="component" value="Unassembled WGS sequence"/>
</dbReference>
<dbReference type="EMBL" id="FNRL01000010">
    <property type="protein sequence ID" value="SEA58952.1"/>
    <property type="molecule type" value="Genomic_DNA"/>
</dbReference>
<dbReference type="InterPro" id="IPR018958">
    <property type="entry name" value="Knr4/Smi1-like_dom"/>
</dbReference>
<reference evidence="3" key="1">
    <citation type="submission" date="2016-10" db="EMBL/GenBank/DDBJ databases">
        <authorList>
            <person name="Varghese N."/>
            <person name="Submissions S."/>
        </authorList>
    </citation>
    <scope>NUCLEOTIDE SEQUENCE [LARGE SCALE GENOMIC DNA]</scope>
    <source>
        <strain evidence="3">DSM 23920</strain>
    </source>
</reference>
<feature type="domain" description="Knr4/Smi1-like" evidence="1">
    <location>
        <begin position="17"/>
        <end position="128"/>
    </location>
</feature>
<protein>
    <submittedName>
        <fullName evidence="2">SMI1 / KNR4 family (SUKH-1)</fullName>
    </submittedName>
</protein>
<sequence length="133" mass="14965">MNDLLKKLVSGLDQNPPLTEEQFHTILRDIPVNFPSDYLAYMKEFNGGEGVIGENGRYVRFWPFQELLEANEDYAVDKFAPGLFFIGSDGGDTAIGLKKEEGFFIEVPFIGMSDEEAVERGGTFTDLLIFLSR</sequence>
<organism evidence="2 3">
    <name type="scientific">Chitinophaga terrae</name>
    <name type="common">ex Kim and Jung 2007</name>
    <dbReference type="NCBI Taxonomy" id="408074"/>
    <lineage>
        <taxon>Bacteria</taxon>
        <taxon>Pseudomonadati</taxon>
        <taxon>Bacteroidota</taxon>
        <taxon>Chitinophagia</taxon>
        <taxon>Chitinophagales</taxon>
        <taxon>Chitinophagaceae</taxon>
        <taxon>Chitinophaga</taxon>
    </lineage>
</organism>
<name>A0A1H4CFV5_9BACT</name>
<keyword evidence="3" id="KW-1185">Reference proteome</keyword>
<dbReference type="InterPro" id="IPR037883">
    <property type="entry name" value="Knr4/Smi1-like_sf"/>
</dbReference>
<evidence type="ECO:0000313" key="3">
    <source>
        <dbReference type="Proteomes" id="UP000199656"/>
    </source>
</evidence>
<gene>
    <name evidence="2" type="ORF">SAMN05660909_02597</name>
</gene>
<dbReference type="OrthoDB" id="9795554at2"/>
<dbReference type="STRING" id="408074.SAMN05660909_02597"/>
<dbReference type="Pfam" id="PF09346">
    <property type="entry name" value="SMI1_KNR4"/>
    <property type="match status" value="1"/>
</dbReference>
<evidence type="ECO:0000259" key="1">
    <source>
        <dbReference type="Pfam" id="PF09346"/>
    </source>
</evidence>
<dbReference type="RefSeq" id="WP_089762204.1">
    <property type="nucleotide sequence ID" value="NZ_BKAT01000007.1"/>
</dbReference>
<dbReference type="AlphaFoldDB" id="A0A1H4CFV5"/>